<keyword evidence="2" id="KW-1133">Transmembrane helix</keyword>
<sequence length="291" mass="32038">MRLICPNCGAQYEVPDEVIPETGRDVQCSNCGDTWFQDHPDHAVEHKTQKESVAERDWDAPQKDKTAEIEPDSPSEPETEPEKEASEEQKFSNIPRRELDPAITDLLREEAAREESARRTDASGGIETQPDLGLGGQSAETGGHSGQDDSSRTQPRAQPDVAEDNDAVSSDEEIDPNSRRNLLPDIEEINSSLSSDANRNDGYILNDEMEEIEVAASKKSGFRRGFMLSVTLILILVLIYLLAPTIAQTVPALEGPLSVFVEMMNGFRAQLNLLFSGVFDWINAMASPPPS</sequence>
<keyword evidence="2" id="KW-0472">Membrane</keyword>
<feature type="compositionally biased region" description="Basic and acidic residues" evidence="1">
    <location>
        <begin position="42"/>
        <end position="68"/>
    </location>
</feature>
<keyword evidence="5" id="KW-1185">Reference proteome</keyword>
<feature type="domain" description="Zinc finger/thioredoxin putative" evidence="3">
    <location>
        <begin position="1"/>
        <end position="36"/>
    </location>
</feature>
<dbReference type="NCBIfam" id="TIGR02098">
    <property type="entry name" value="MJ0042_CXXC"/>
    <property type="match status" value="1"/>
</dbReference>
<evidence type="ECO:0000256" key="2">
    <source>
        <dbReference type="SAM" id="Phobius"/>
    </source>
</evidence>
<reference evidence="4 5" key="1">
    <citation type="submission" date="2017-03" db="EMBL/GenBank/DDBJ databases">
        <authorList>
            <person name="Afonso C.L."/>
            <person name="Miller P.J."/>
            <person name="Scott M.A."/>
            <person name="Spackman E."/>
            <person name="Goraichik I."/>
            <person name="Dimitrov K.M."/>
            <person name="Suarez D.L."/>
            <person name="Swayne D.E."/>
        </authorList>
    </citation>
    <scope>NUCLEOTIDE SEQUENCE [LARGE SCALE GENOMIC DNA]</scope>
    <source>
        <strain evidence="4 5">CECT 8287</strain>
    </source>
</reference>
<dbReference type="InterPro" id="IPR011723">
    <property type="entry name" value="Znf/thioredoxin_put"/>
</dbReference>
<feature type="compositionally biased region" description="Basic and acidic residues" evidence="1">
    <location>
        <begin position="80"/>
        <end position="121"/>
    </location>
</feature>
<dbReference type="AlphaFoldDB" id="A0A1Y5RSA6"/>
<dbReference type="Pfam" id="PF13717">
    <property type="entry name" value="Zn_ribbon_4"/>
    <property type="match status" value="1"/>
</dbReference>
<feature type="region of interest" description="Disordered" evidence="1">
    <location>
        <begin position="42"/>
        <end position="183"/>
    </location>
</feature>
<feature type="compositionally biased region" description="Acidic residues" evidence="1">
    <location>
        <begin position="161"/>
        <end position="175"/>
    </location>
</feature>
<dbReference type="Proteomes" id="UP000193827">
    <property type="component" value="Unassembled WGS sequence"/>
</dbReference>
<accession>A0A1Y5RSA6</accession>
<name>A0A1Y5RSA6_9RHOB</name>
<gene>
    <name evidence="4" type="ORF">PEL8287_00913</name>
</gene>
<evidence type="ECO:0000313" key="4">
    <source>
        <dbReference type="EMBL" id="SLN21402.1"/>
    </source>
</evidence>
<dbReference type="RefSeq" id="WP_085891165.1">
    <property type="nucleotide sequence ID" value="NZ_FWFL01000002.1"/>
</dbReference>
<keyword evidence="2" id="KW-0812">Transmembrane</keyword>
<dbReference type="EMBL" id="FWFL01000002">
    <property type="protein sequence ID" value="SLN21402.1"/>
    <property type="molecule type" value="Genomic_DNA"/>
</dbReference>
<feature type="compositionally biased region" description="Acidic residues" evidence="1">
    <location>
        <begin position="69"/>
        <end position="79"/>
    </location>
</feature>
<dbReference type="OrthoDB" id="7159357at2"/>
<evidence type="ECO:0000313" key="5">
    <source>
        <dbReference type="Proteomes" id="UP000193827"/>
    </source>
</evidence>
<protein>
    <recommendedName>
        <fullName evidence="3">Zinc finger/thioredoxin putative domain-containing protein</fullName>
    </recommendedName>
</protein>
<feature type="transmembrane region" description="Helical" evidence="2">
    <location>
        <begin position="226"/>
        <end position="247"/>
    </location>
</feature>
<proteinExistence type="predicted"/>
<organism evidence="4 5">
    <name type="scientific">Roseovarius litorisediminis</name>
    <dbReference type="NCBI Taxonomy" id="1312363"/>
    <lineage>
        <taxon>Bacteria</taxon>
        <taxon>Pseudomonadati</taxon>
        <taxon>Pseudomonadota</taxon>
        <taxon>Alphaproteobacteria</taxon>
        <taxon>Rhodobacterales</taxon>
        <taxon>Roseobacteraceae</taxon>
        <taxon>Roseovarius</taxon>
    </lineage>
</organism>
<evidence type="ECO:0000259" key="3">
    <source>
        <dbReference type="Pfam" id="PF13717"/>
    </source>
</evidence>
<evidence type="ECO:0000256" key="1">
    <source>
        <dbReference type="SAM" id="MobiDB-lite"/>
    </source>
</evidence>